<dbReference type="Proteomes" id="UP000521943">
    <property type="component" value="Unassembled WGS sequence"/>
</dbReference>
<proteinExistence type="predicted"/>
<feature type="region of interest" description="Disordered" evidence="1">
    <location>
        <begin position="31"/>
        <end position="55"/>
    </location>
</feature>
<feature type="compositionally biased region" description="Polar residues" evidence="1">
    <location>
        <begin position="714"/>
        <end position="725"/>
    </location>
</feature>
<feature type="compositionally biased region" description="Basic and acidic residues" evidence="1">
    <location>
        <begin position="230"/>
        <end position="245"/>
    </location>
</feature>
<dbReference type="OrthoDB" id="3252634at2759"/>
<keyword evidence="3" id="KW-1185">Reference proteome</keyword>
<feature type="compositionally biased region" description="Low complexity" evidence="1">
    <location>
        <begin position="726"/>
        <end position="736"/>
    </location>
</feature>
<feature type="region of interest" description="Disordered" evidence="1">
    <location>
        <begin position="674"/>
        <end position="753"/>
    </location>
</feature>
<evidence type="ECO:0000313" key="3">
    <source>
        <dbReference type="Proteomes" id="UP000521943"/>
    </source>
</evidence>
<comment type="caution">
    <text evidence="2">The sequence shown here is derived from an EMBL/GenBank/DDBJ whole genome shotgun (WGS) entry which is preliminary data.</text>
</comment>
<protein>
    <recommendedName>
        <fullName evidence="4">CCHC-type domain-containing protein</fullName>
    </recommendedName>
</protein>
<feature type="region of interest" description="Disordered" evidence="1">
    <location>
        <begin position="125"/>
        <end position="176"/>
    </location>
</feature>
<organism evidence="2 3">
    <name type="scientific">Ephemerocybe angulata</name>
    <dbReference type="NCBI Taxonomy" id="980116"/>
    <lineage>
        <taxon>Eukaryota</taxon>
        <taxon>Fungi</taxon>
        <taxon>Dikarya</taxon>
        <taxon>Basidiomycota</taxon>
        <taxon>Agaricomycotina</taxon>
        <taxon>Agaricomycetes</taxon>
        <taxon>Agaricomycetidae</taxon>
        <taxon>Agaricales</taxon>
        <taxon>Agaricineae</taxon>
        <taxon>Psathyrellaceae</taxon>
        <taxon>Ephemerocybe</taxon>
    </lineage>
</organism>
<evidence type="ECO:0000256" key="1">
    <source>
        <dbReference type="SAM" id="MobiDB-lite"/>
    </source>
</evidence>
<evidence type="ECO:0008006" key="4">
    <source>
        <dbReference type="Google" id="ProtNLM"/>
    </source>
</evidence>
<feature type="region of interest" description="Disordered" evidence="1">
    <location>
        <begin position="193"/>
        <end position="212"/>
    </location>
</feature>
<gene>
    <name evidence="2" type="ORF">DFP72DRAFT_1048519</name>
</gene>
<dbReference type="EMBL" id="JACGCI010000059">
    <property type="protein sequence ID" value="KAF6749998.1"/>
    <property type="molecule type" value="Genomic_DNA"/>
</dbReference>
<dbReference type="AlphaFoldDB" id="A0A8H6HMY7"/>
<feature type="compositionally biased region" description="Polar residues" evidence="1">
    <location>
        <begin position="737"/>
        <end position="746"/>
    </location>
</feature>
<sequence length="806" mass="88863">MCFISRSGPLSHAAMGLRLCEGMRASEVSPHADSPFVPRISNPLKTSSTGDHRRGVSWSLARTPARTLREEVYLASSSPLGAVPGAFGTSGPSLPLPFVVPPSPVESSVASTSSFDPDSLIVAKTRAAGPASPPLPTPQKPRRRLRSASSDSLRVQYQTPVGDRDVPPHIKQTPFTPRLRPAIWGDINRLRFTPSPVNDDDSTKPPSPPFDINKHYQEYLQRKQLEKKMPEGEEIHREPSPHRDASPMPSSYASLPGKNERRAPRWDTVPRTLGEFLDEYEELCAECGAGEGQMIDSLARYAPNSDIRSMWKVLSTDPAVKGSWTLYRNLIIENTPGAGDDRRHTKSELDALVAKFRLKQMRTRAEFHEYWQQFFPVATYLHRAGRLSTEEQSRRLMQGLPANLQARVKAQLRNQYPTHHPEDPFTVKQIYDAINFVLTGFDSFDDDLDDFDNAAGTRGEVAPARSAPRVTFDVSKPAVPNEISALTDTFQNVMKSVTNMIETFNANVSTGNRYPRTPATGANAIYRPPGCIFCSDRNHYARECQSLAEYISKGYCHRNSEYKICLPDGSMVLPHTAPGKDIKERIDNWRRARFPQQQSDIVTSNLFTVDDLLFEDPDEYGVANTLIEEVADDAVEVATIAARVASLEDAGVDDIPILEAMLNEGKDKLQALKERRQTRSTTRAEKSAPEEAIKRGVSPGANATMKKGPEGTKKNTLGTTNAPIGSTTSKPTSTTSAAPQNSTKSTFAPVLTPDSFPASQAPVHAPQYRFITPIENETTTIEIAKRALEAQVTLTTGELGSSPLRT</sequence>
<feature type="compositionally biased region" description="Basic and acidic residues" evidence="1">
    <location>
        <begin position="674"/>
        <end position="694"/>
    </location>
</feature>
<accession>A0A8H6HMY7</accession>
<name>A0A8H6HMY7_9AGAR</name>
<reference evidence="2 3" key="1">
    <citation type="submission" date="2020-07" db="EMBL/GenBank/DDBJ databases">
        <title>Comparative genomics of pyrophilous fungi reveals a link between fire events and developmental genes.</title>
        <authorList>
            <consortium name="DOE Joint Genome Institute"/>
            <person name="Steindorff A.S."/>
            <person name="Carver A."/>
            <person name="Calhoun S."/>
            <person name="Stillman K."/>
            <person name="Liu H."/>
            <person name="Lipzen A."/>
            <person name="Pangilinan J."/>
            <person name="Labutti K."/>
            <person name="Bruns T.D."/>
            <person name="Grigoriev I.V."/>
        </authorList>
    </citation>
    <scope>NUCLEOTIDE SEQUENCE [LARGE SCALE GENOMIC DNA]</scope>
    <source>
        <strain evidence="2 3">CBS 144469</strain>
    </source>
</reference>
<evidence type="ECO:0000313" key="2">
    <source>
        <dbReference type="EMBL" id="KAF6749998.1"/>
    </source>
</evidence>
<feature type="region of interest" description="Disordered" evidence="1">
    <location>
        <begin position="230"/>
        <end position="266"/>
    </location>
</feature>